<keyword evidence="2" id="KW-1185">Reference proteome</keyword>
<reference evidence="1" key="2">
    <citation type="submission" date="2020-02" db="EMBL/GenBank/DDBJ databases">
        <authorList>
            <person name="Gilchrist C.L.M."/>
            <person name="Chooi Y.-H."/>
        </authorList>
    </citation>
    <scope>NUCLEOTIDE SEQUENCE</scope>
    <source>
        <strain evidence="1">MST-FP2251</strain>
    </source>
</reference>
<sequence>MDTSKTSYGMHNASSLYPANSMIDSDSFDGALSKPTPDSRLYNIYNTVLRHDYNVTGADKTPIFHIHNSTIKPKKPDLTIHSGGDENGTVLAVCKFLHFSRHFKVCLGDPHDLNLAQWEDLVCQNMRRNKYRWQMTIPNVAGPQRRSFVWKSTHHVGIGDDTPSIFNARCWKLVEEQTGQVVAVFLAKNLKSFTKSGKLQIDVNYGQDFDLMVLITVLALYEKQRRRSQNSAGGGGGGGGGG</sequence>
<name>A0AAD4CH76_ASPNN</name>
<gene>
    <name evidence="1" type="ORF">FE257_011462</name>
</gene>
<proteinExistence type="predicted"/>
<dbReference type="EMBL" id="VCAU01000077">
    <property type="protein sequence ID" value="KAF9886430.1"/>
    <property type="molecule type" value="Genomic_DNA"/>
</dbReference>
<protein>
    <submittedName>
        <fullName evidence="1">Uncharacterized protein</fullName>
    </submittedName>
</protein>
<evidence type="ECO:0000313" key="1">
    <source>
        <dbReference type="EMBL" id="KAF9886430.1"/>
    </source>
</evidence>
<dbReference type="Proteomes" id="UP001194746">
    <property type="component" value="Unassembled WGS sequence"/>
</dbReference>
<organism evidence="1 2">
    <name type="scientific">Aspergillus nanangensis</name>
    <dbReference type="NCBI Taxonomy" id="2582783"/>
    <lineage>
        <taxon>Eukaryota</taxon>
        <taxon>Fungi</taxon>
        <taxon>Dikarya</taxon>
        <taxon>Ascomycota</taxon>
        <taxon>Pezizomycotina</taxon>
        <taxon>Eurotiomycetes</taxon>
        <taxon>Eurotiomycetidae</taxon>
        <taxon>Eurotiales</taxon>
        <taxon>Aspergillaceae</taxon>
        <taxon>Aspergillus</taxon>
        <taxon>Aspergillus subgen. Circumdati</taxon>
    </lineage>
</organism>
<reference evidence="1" key="1">
    <citation type="journal article" date="2019" name="Beilstein J. Org. Chem.">
        <title>Nanangenines: drimane sesquiterpenoids as the dominant metabolite cohort of a novel Australian fungus, Aspergillus nanangensis.</title>
        <authorList>
            <person name="Lacey H.J."/>
            <person name="Gilchrist C.L.M."/>
            <person name="Crombie A."/>
            <person name="Kalaitzis J.A."/>
            <person name="Vuong D."/>
            <person name="Rutledge P.J."/>
            <person name="Turner P."/>
            <person name="Pitt J.I."/>
            <person name="Lacey E."/>
            <person name="Chooi Y.H."/>
            <person name="Piggott A.M."/>
        </authorList>
    </citation>
    <scope>NUCLEOTIDE SEQUENCE</scope>
    <source>
        <strain evidence="1">MST-FP2251</strain>
    </source>
</reference>
<accession>A0AAD4CH76</accession>
<evidence type="ECO:0000313" key="2">
    <source>
        <dbReference type="Proteomes" id="UP001194746"/>
    </source>
</evidence>
<dbReference type="AlphaFoldDB" id="A0AAD4CH76"/>
<comment type="caution">
    <text evidence="1">The sequence shown here is derived from an EMBL/GenBank/DDBJ whole genome shotgun (WGS) entry which is preliminary data.</text>
</comment>